<proteinExistence type="predicted"/>
<protein>
    <recommendedName>
        <fullName evidence="1">F-box domain-containing protein</fullName>
    </recommendedName>
</protein>
<dbReference type="Gene3D" id="3.80.10.10">
    <property type="entry name" value="Ribonuclease Inhibitor"/>
    <property type="match status" value="1"/>
</dbReference>
<organism evidence="2 3">
    <name type="scientific">Steinernema hermaphroditum</name>
    <dbReference type="NCBI Taxonomy" id="289476"/>
    <lineage>
        <taxon>Eukaryota</taxon>
        <taxon>Metazoa</taxon>
        <taxon>Ecdysozoa</taxon>
        <taxon>Nematoda</taxon>
        <taxon>Chromadorea</taxon>
        <taxon>Rhabditida</taxon>
        <taxon>Tylenchina</taxon>
        <taxon>Panagrolaimomorpha</taxon>
        <taxon>Strongyloidoidea</taxon>
        <taxon>Steinernematidae</taxon>
        <taxon>Steinernema</taxon>
    </lineage>
</organism>
<dbReference type="Gene3D" id="1.20.1280.50">
    <property type="match status" value="1"/>
</dbReference>
<evidence type="ECO:0000313" key="3">
    <source>
        <dbReference type="Proteomes" id="UP001175271"/>
    </source>
</evidence>
<dbReference type="SUPFAM" id="SSF52047">
    <property type="entry name" value="RNI-like"/>
    <property type="match status" value="1"/>
</dbReference>
<accession>A0AA39I4S0</accession>
<name>A0AA39I4S0_9BILA</name>
<dbReference type="Proteomes" id="UP001175271">
    <property type="component" value="Unassembled WGS sequence"/>
</dbReference>
<dbReference type="Pfam" id="PF00646">
    <property type="entry name" value="F-box"/>
    <property type="match status" value="1"/>
</dbReference>
<dbReference type="InterPro" id="IPR001810">
    <property type="entry name" value="F-box_dom"/>
</dbReference>
<keyword evidence="3" id="KW-1185">Reference proteome</keyword>
<evidence type="ECO:0000259" key="1">
    <source>
        <dbReference type="Pfam" id="PF00646"/>
    </source>
</evidence>
<dbReference type="AlphaFoldDB" id="A0AA39I4S0"/>
<gene>
    <name evidence="2" type="ORF">QR680_012498</name>
</gene>
<dbReference type="InterPro" id="IPR036047">
    <property type="entry name" value="F-box-like_dom_sf"/>
</dbReference>
<dbReference type="SUPFAM" id="SSF81383">
    <property type="entry name" value="F-box domain"/>
    <property type="match status" value="1"/>
</dbReference>
<sequence length="319" mass="35955">MATADISINTLSPEVLTRIMHNLDSSSRMRAAFTCVKWLQIMKNVRTLDMKRPFELDVYLDDHCHADVFYRSAFDTRLSFCQCYEHYRSHLGLLRHFIEHVGDTLNALLIEDSLAKGKTQNDDGLLYDSTVFSLLKMCGKETTRLCFKDVNLSSVRYWTLLLMARFEHLRVVEFASCQFPTHFAERFLSAILMNSARTLTSITITETGLIGDKFCTKIARNCLALEELNVTGCILVTQNTVVAFCEALALGVHQAISVNLNVSRTAFNGTKLYAALQSGQLTCGPCWTPRRVTVGVLGYDKDVLLVQKTDPNVIIVVYL</sequence>
<feature type="domain" description="F-box" evidence="1">
    <location>
        <begin position="10"/>
        <end position="46"/>
    </location>
</feature>
<dbReference type="EMBL" id="JAUCMV010000002">
    <property type="protein sequence ID" value="KAK0416457.1"/>
    <property type="molecule type" value="Genomic_DNA"/>
</dbReference>
<comment type="caution">
    <text evidence="2">The sequence shown here is derived from an EMBL/GenBank/DDBJ whole genome shotgun (WGS) entry which is preliminary data.</text>
</comment>
<reference evidence="2" key="1">
    <citation type="submission" date="2023-06" db="EMBL/GenBank/DDBJ databases">
        <title>Genomic analysis of the entomopathogenic nematode Steinernema hermaphroditum.</title>
        <authorList>
            <person name="Schwarz E.M."/>
            <person name="Heppert J.K."/>
            <person name="Baniya A."/>
            <person name="Schwartz H.T."/>
            <person name="Tan C.-H."/>
            <person name="Antoshechkin I."/>
            <person name="Sternberg P.W."/>
            <person name="Goodrich-Blair H."/>
            <person name="Dillman A.R."/>
        </authorList>
    </citation>
    <scope>NUCLEOTIDE SEQUENCE</scope>
    <source>
        <strain evidence="2">PS9179</strain>
        <tissue evidence="2">Whole animal</tissue>
    </source>
</reference>
<dbReference type="InterPro" id="IPR032675">
    <property type="entry name" value="LRR_dom_sf"/>
</dbReference>
<evidence type="ECO:0000313" key="2">
    <source>
        <dbReference type="EMBL" id="KAK0416457.1"/>
    </source>
</evidence>